<keyword evidence="8" id="KW-0067">ATP-binding</keyword>
<evidence type="ECO:0000313" key="18">
    <source>
        <dbReference type="Proteomes" id="UP000185124"/>
    </source>
</evidence>
<dbReference type="InterPro" id="IPR004860">
    <property type="entry name" value="LAGLIDADG_dom"/>
</dbReference>
<dbReference type="InterPro" id="IPR050220">
    <property type="entry name" value="Type_II_DNA_Topoisomerases"/>
</dbReference>
<name>A0A1N6B6Z4_9ACTN</name>
<dbReference type="SUPFAM" id="SSF55608">
    <property type="entry name" value="Homing endonucleases"/>
    <property type="match status" value="1"/>
</dbReference>
<accession>A0A1N6B6Z4</accession>
<evidence type="ECO:0000259" key="15">
    <source>
        <dbReference type="PROSITE" id="PS50819"/>
    </source>
</evidence>
<dbReference type="Gene3D" id="3.90.199.10">
    <property type="entry name" value="Topoisomerase II, domain 5"/>
    <property type="match status" value="2"/>
</dbReference>
<dbReference type="PROSITE" id="PS52040">
    <property type="entry name" value="TOPO_IIA"/>
    <property type="match status" value="1"/>
</dbReference>
<dbReference type="OrthoDB" id="9806486at2"/>
<evidence type="ECO:0000256" key="13">
    <source>
        <dbReference type="ARBA" id="ARBA00026190"/>
    </source>
</evidence>
<dbReference type="Gene3D" id="3.30.1360.40">
    <property type="match status" value="1"/>
</dbReference>
<keyword evidence="12 14" id="KW-0413">Isomerase</keyword>
<dbReference type="SUPFAM" id="SSF101904">
    <property type="entry name" value="GyrA/ParC C-terminal domain-like"/>
    <property type="match status" value="1"/>
</dbReference>
<keyword evidence="18" id="KW-1185">Reference proteome</keyword>
<dbReference type="SMART" id="SM00434">
    <property type="entry name" value="TOP4c"/>
    <property type="match status" value="1"/>
</dbReference>
<evidence type="ECO:0000256" key="5">
    <source>
        <dbReference type="ARBA" id="ARBA00022490"/>
    </source>
</evidence>
<evidence type="ECO:0000256" key="10">
    <source>
        <dbReference type="ARBA" id="ARBA00023029"/>
    </source>
</evidence>
<dbReference type="Gene3D" id="1.10.268.10">
    <property type="entry name" value="Topoisomerase, domain 3"/>
    <property type="match status" value="1"/>
</dbReference>
<feature type="domain" description="DOD-type homing endonuclease" evidence="15">
    <location>
        <begin position="256"/>
        <end position="332"/>
    </location>
</feature>
<dbReference type="NCBIfam" id="TIGR01443">
    <property type="entry name" value="intein_Cterm"/>
    <property type="match status" value="1"/>
</dbReference>
<dbReference type="NCBIfam" id="NF004044">
    <property type="entry name" value="PRK05561.1"/>
    <property type="match status" value="1"/>
</dbReference>
<dbReference type="STRING" id="709881.SAMN04489832_6818"/>
<gene>
    <name evidence="17" type="ORF">SAMN04489832_6818</name>
</gene>
<feature type="active site" description="O-(5'-phospho-DNA)-tyrosine intermediate" evidence="14">
    <location>
        <position position="569"/>
    </location>
</feature>
<keyword evidence="7" id="KW-0068">Autocatalytic cleavage</keyword>
<dbReference type="Pfam" id="PF03989">
    <property type="entry name" value="DNA_gyraseA_C"/>
    <property type="match status" value="2"/>
</dbReference>
<keyword evidence="9" id="KW-0651">Protein splicing</keyword>
<evidence type="ECO:0000256" key="3">
    <source>
        <dbReference type="ARBA" id="ARBA00008263"/>
    </source>
</evidence>
<dbReference type="PANTHER" id="PTHR43493">
    <property type="entry name" value="DNA GYRASE/TOPOISOMERASE SUBUNIT A"/>
    <property type="match status" value="1"/>
</dbReference>
<dbReference type="SMART" id="SM00305">
    <property type="entry name" value="HintC"/>
    <property type="match status" value="1"/>
</dbReference>
<evidence type="ECO:0000256" key="4">
    <source>
        <dbReference type="ARBA" id="ARBA00012895"/>
    </source>
</evidence>
<dbReference type="InterPro" id="IPR003587">
    <property type="entry name" value="Hint_dom_N"/>
</dbReference>
<dbReference type="InterPro" id="IPR006141">
    <property type="entry name" value="Intein_N"/>
</dbReference>
<dbReference type="PANTHER" id="PTHR43493:SF5">
    <property type="entry name" value="DNA GYRASE SUBUNIT A, CHLOROPLASTIC_MITOCHONDRIAL"/>
    <property type="match status" value="1"/>
</dbReference>
<dbReference type="InterPro" id="IPR002205">
    <property type="entry name" value="Topo_IIA_dom_A"/>
</dbReference>
<dbReference type="InterPro" id="IPR003586">
    <property type="entry name" value="Hint_dom_C"/>
</dbReference>
<dbReference type="SUPFAM" id="SSF56719">
    <property type="entry name" value="Type II DNA topoisomerase"/>
    <property type="match status" value="2"/>
</dbReference>
<evidence type="ECO:0000256" key="8">
    <source>
        <dbReference type="ARBA" id="ARBA00022840"/>
    </source>
</evidence>
<dbReference type="PRINTS" id="PR00379">
    <property type="entry name" value="INTEIN"/>
</dbReference>
<dbReference type="GO" id="GO:0005737">
    <property type="term" value="C:cytoplasm"/>
    <property type="evidence" value="ECO:0007669"/>
    <property type="project" value="TreeGrafter"/>
</dbReference>
<dbReference type="InterPro" id="IPR004042">
    <property type="entry name" value="Intein_endonuc_central"/>
</dbReference>
<dbReference type="PROSITE" id="PS50818">
    <property type="entry name" value="INTEIN_C_TER"/>
    <property type="match status" value="1"/>
</dbReference>
<dbReference type="GO" id="GO:0005524">
    <property type="term" value="F:ATP binding"/>
    <property type="evidence" value="ECO:0007669"/>
    <property type="project" value="UniProtKB-KW"/>
</dbReference>
<dbReference type="PROSITE" id="PS50817">
    <property type="entry name" value="INTEIN_N_TER"/>
    <property type="match status" value="1"/>
</dbReference>
<evidence type="ECO:0000256" key="1">
    <source>
        <dbReference type="ARBA" id="ARBA00000185"/>
    </source>
</evidence>
<evidence type="ECO:0000256" key="6">
    <source>
        <dbReference type="ARBA" id="ARBA00022741"/>
    </source>
</evidence>
<evidence type="ECO:0000256" key="9">
    <source>
        <dbReference type="ARBA" id="ARBA00023000"/>
    </source>
</evidence>
<dbReference type="EC" id="5.6.2.2" evidence="4"/>
<dbReference type="SMART" id="SM00306">
    <property type="entry name" value="HintN"/>
    <property type="match status" value="1"/>
</dbReference>
<evidence type="ECO:0000256" key="2">
    <source>
        <dbReference type="ARBA" id="ARBA00001978"/>
    </source>
</evidence>
<evidence type="ECO:0000256" key="14">
    <source>
        <dbReference type="PROSITE-ProRule" id="PRU01384"/>
    </source>
</evidence>
<dbReference type="InterPro" id="IPR006691">
    <property type="entry name" value="GyrA/parC_rep"/>
</dbReference>
<dbReference type="FunFam" id="1.10.268.10:FF:000001">
    <property type="entry name" value="DNA gyrase subunit A"/>
    <property type="match status" value="1"/>
</dbReference>
<dbReference type="GO" id="GO:0016539">
    <property type="term" value="P:intein-mediated protein splicing"/>
    <property type="evidence" value="ECO:0007669"/>
    <property type="project" value="InterPro"/>
</dbReference>
<dbReference type="InterPro" id="IPR013758">
    <property type="entry name" value="Topo_IIA_A/C_ab"/>
</dbReference>
<keyword evidence="5" id="KW-0963">Cytoplasm</keyword>
<organism evidence="17 18">
    <name type="scientific">Micromonospora cremea</name>
    <dbReference type="NCBI Taxonomy" id="709881"/>
    <lineage>
        <taxon>Bacteria</taxon>
        <taxon>Bacillati</taxon>
        <taxon>Actinomycetota</taxon>
        <taxon>Actinomycetes</taxon>
        <taxon>Micromonosporales</taxon>
        <taxon>Micromonosporaceae</taxon>
        <taxon>Micromonospora</taxon>
    </lineage>
</organism>
<dbReference type="Gene3D" id="2.170.16.10">
    <property type="entry name" value="Hedgehog/Intein (Hint) domain"/>
    <property type="match status" value="1"/>
</dbReference>
<reference evidence="18" key="1">
    <citation type="submission" date="2016-12" db="EMBL/GenBank/DDBJ databases">
        <authorList>
            <person name="Varghese N."/>
            <person name="Submissions S."/>
        </authorList>
    </citation>
    <scope>NUCLEOTIDE SEQUENCE [LARGE SCALE GENOMIC DNA]</scope>
    <source>
        <strain evidence="18">DSM 45599</strain>
    </source>
</reference>
<comment type="similarity">
    <text evidence="3">Belongs to the type II topoisomerase GyrA/ParC subunit family.</text>
</comment>
<keyword evidence="11 14" id="KW-0238">DNA-binding</keyword>
<dbReference type="GO" id="GO:0003677">
    <property type="term" value="F:DNA binding"/>
    <property type="evidence" value="ECO:0007669"/>
    <property type="project" value="UniProtKB-UniRule"/>
</dbReference>
<dbReference type="SUPFAM" id="SSF51294">
    <property type="entry name" value="Hedgehog/intein (Hint) domain"/>
    <property type="match status" value="1"/>
</dbReference>
<dbReference type="InterPro" id="IPR036844">
    <property type="entry name" value="Hint_dom_sf"/>
</dbReference>
<evidence type="ECO:0000313" key="17">
    <source>
        <dbReference type="EMBL" id="SIN42046.1"/>
    </source>
</evidence>
<dbReference type="Gene3D" id="3.10.28.10">
    <property type="entry name" value="Homing endonucleases"/>
    <property type="match status" value="1"/>
</dbReference>
<dbReference type="CDD" id="cd00187">
    <property type="entry name" value="TOP4c"/>
    <property type="match status" value="1"/>
</dbReference>
<dbReference type="InterPro" id="IPR035516">
    <property type="entry name" value="Gyrase/topoIV_suA_C"/>
</dbReference>
<proteinExistence type="inferred from homology"/>
<dbReference type="InterPro" id="IPR013760">
    <property type="entry name" value="Topo_IIA-like_dom_sf"/>
</dbReference>
<evidence type="ECO:0000256" key="11">
    <source>
        <dbReference type="ARBA" id="ARBA00023125"/>
    </source>
</evidence>
<comment type="catalytic activity">
    <reaction evidence="1 14">
        <text>ATP-dependent breakage, passage and rejoining of double-stranded DNA.</text>
        <dbReference type="EC" id="5.6.2.2"/>
    </reaction>
</comment>
<dbReference type="InterPro" id="IPR006142">
    <property type="entry name" value="INTEIN"/>
</dbReference>
<dbReference type="InterPro" id="IPR013757">
    <property type="entry name" value="Topo_IIA_A_a_sf"/>
</dbReference>
<dbReference type="GO" id="GO:0009330">
    <property type="term" value="C:DNA topoisomerase type II (double strand cut, ATP-hydrolyzing) complex"/>
    <property type="evidence" value="ECO:0007669"/>
    <property type="project" value="TreeGrafter"/>
</dbReference>
<dbReference type="PROSITE" id="PS50819">
    <property type="entry name" value="INTEIN_ENDONUCLEASE"/>
    <property type="match status" value="1"/>
</dbReference>
<dbReference type="GO" id="GO:0034335">
    <property type="term" value="F:DNA negative supercoiling activity"/>
    <property type="evidence" value="ECO:0007669"/>
    <property type="project" value="UniProtKB-ARBA"/>
</dbReference>
<feature type="domain" description="Topo IIA-type catalytic" evidence="16">
    <location>
        <begin position="473"/>
        <end position="950"/>
    </location>
</feature>
<evidence type="ECO:0000256" key="12">
    <source>
        <dbReference type="ARBA" id="ARBA00023235"/>
    </source>
</evidence>
<dbReference type="EMBL" id="FSQT01000002">
    <property type="protein sequence ID" value="SIN42046.1"/>
    <property type="molecule type" value="Genomic_DNA"/>
</dbReference>
<dbReference type="InterPro" id="IPR027434">
    <property type="entry name" value="Homing_endonucl"/>
</dbReference>
<dbReference type="Proteomes" id="UP000185124">
    <property type="component" value="Unassembled WGS sequence"/>
</dbReference>
<evidence type="ECO:0000256" key="7">
    <source>
        <dbReference type="ARBA" id="ARBA00022813"/>
    </source>
</evidence>
<sequence>MARRKENKVDLSSFDQAGARVFDNPLVTEVSDSYLEYAFSVIHSRALPDARDGLKPVHRRILWSMYEQGHRPDRGHVKSARIVGDCFVAGTLVSTPEGLRAIEEIEVGDRVLDGAGAAVPVTTVYRNPVSDLVRVTWSNGHTMLVTPGQRFRVVADDLSVRWVAARDLPGQLTLAYGSRRRAVSAPAGDVYDYVRGLVVAEGFAVDRSRDADGRVRIHMCDVEPLDIAHGWAIANDLNVSRGKREARNPRHRDQHILTFSRHDGLLKAGQPLSRDKHVPSDVIRNRSAWAPFLAGFFDGDGYIRKRFREIVFVSTSDVLVRQIYAMLADLGLHGHHWTSGRNSRHRLLRGLSISGRDAAELARLLLPWVRIGYKHDDLQRVAEIGYQYGGKQGNDRLPCGPVMAEFTAAHQGGGWFRDKEGRAFRDSLSANGGPKVRYGKDRNGVLLAERSFQLERAVRDGWIRKLHRLDSPLAARLDALVGASFLRVTSVEAVSPDVTYDIQVGSDEHAFVAEGYVVHNCMGKYHPHGDTAIYDAMVRLAQDFSLNVPLIDGHGNFGSSDDGPAAARYTEARMSREAMLLVGELGEDTVDVEPNYDGSLIQPTVLPAAFPNLLVNGASGIAVGMATNMIPHNLAEVVSAARWLINHPDATLDKLMEFVPGPDLPTGGVLLGLDEVRRAYETGRGVVRMRGKVEIGPLEGSRGRQAITVVELPYGVGAEKVIAAITNEVTKTKRLTGIADVKDLTDRESGTRLVIECKVGVNPQALLADLYRLTPLEQSFGVNNLVLVDGQPRTLGLKALLEVFLAHRYEVVTRRSSYRRRKRQERLHLVDGLLIALLDIDRVVRLIRGSDDAQAAKDGLMSQFGLSDIQATYILDTPLRRLTKYDRIELEAEEERLRGEIAELSTILDDDKVLKKLVSDELAAVVKQFGTERRTTLVDGDLKEVLAASVPAGPLEVADDPCQVILSATGLVARTAAESEESAEGRRRNGRVKHDTVRAIVHSTARGRVLLVTSAGRAFKIDVLPLPVLPEQAGTVSLRGGMSAAELVPLEAGETVVGVAPLGGPADGSPGLALGTRQGVVKICAPEWPVRSDEFEVIGLRDGDEVVGATWLTDGAETLTFVTSEASLLRFAAGLVRPQGLKGGGMAGINLPAGARVVFFGAVRTDDPGHGEPMVVTSTGATVKVTPFKAYPAKGRATGGVRAHRFLKDETDVVVAWVGPRPVGATGTGEPVELPAADPRRDGSGFAVMLGPTVVGHVIERD</sequence>
<keyword evidence="6" id="KW-0547">Nucleotide-binding</keyword>
<dbReference type="GO" id="GO:0004519">
    <property type="term" value="F:endonuclease activity"/>
    <property type="evidence" value="ECO:0007669"/>
    <property type="project" value="InterPro"/>
</dbReference>
<dbReference type="InterPro" id="IPR030934">
    <property type="entry name" value="Intein_C"/>
</dbReference>
<dbReference type="Pfam" id="PF00521">
    <property type="entry name" value="DNA_topoisoIV"/>
    <property type="match status" value="2"/>
</dbReference>
<protein>
    <recommendedName>
        <fullName evidence="13">DNA gyrase subunit A</fullName>
        <ecNumber evidence="4">5.6.2.2</ecNumber>
    </recommendedName>
</protein>
<dbReference type="CDD" id="cd00081">
    <property type="entry name" value="Hint"/>
    <property type="match status" value="1"/>
</dbReference>
<dbReference type="GO" id="GO:0006265">
    <property type="term" value="P:DNA topological change"/>
    <property type="evidence" value="ECO:0007669"/>
    <property type="project" value="UniProtKB-UniRule"/>
</dbReference>
<dbReference type="Gene3D" id="2.120.10.90">
    <property type="entry name" value="DNA gyrase/topoisomerase IV, subunit A, C-terminal"/>
    <property type="match status" value="1"/>
</dbReference>
<evidence type="ECO:0000259" key="16">
    <source>
        <dbReference type="PROSITE" id="PS52040"/>
    </source>
</evidence>
<dbReference type="AlphaFoldDB" id="A0A1N6B6Z4"/>
<keyword evidence="10 14" id="KW-0799">Topoisomerase</keyword>
<dbReference type="Pfam" id="PF14528">
    <property type="entry name" value="LAGLIDADG_3"/>
    <property type="match status" value="1"/>
</dbReference>
<comment type="function">
    <text evidence="2">A type II topoisomerase that negatively supercoils closed circular double-stranded (ds) DNA in an ATP-dependent manner to modulate DNA topology and maintain chromosomes in an underwound state. Negative supercoiling favors strand separation, and DNA replication, transcription, recombination and repair, all of which involve strand separation. Also able to catalyze the interconversion of other topological isomers of dsDNA rings, including catenanes and knotted rings. Type II topoisomerases break and join 2 DNA strands simultaneously in an ATP-dependent manner.</text>
</comment>